<organism evidence="1 2">
    <name type="scientific">Candidatus Onthocola gallistercoris</name>
    <dbReference type="NCBI Taxonomy" id="2840876"/>
    <lineage>
        <taxon>Bacteria</taxon>
        <taxon>Bacillati</taxon>
        <taxon>Bacillota</taxon>
        <taxon>Bacilli</taxon>
        <taxon>Candidatus Onthocola</taxon>
    </lineage>
</organism>
<dbReference type="Pfam" id="PF08282">
    <property type="entry name" value="Hydrolase_3"/>
    <property type="match status" value="1"/>
</dbReference>
<evidence type="ECO:0000313" key="1">
    <source>
        <dbReference type="EMBL" id="HIU03817.1"/>
    </source>
</evidence>
<proteinExistence type="predicted"/>
<dbReference type="SUPFAM" id="SSF56784">
    <property type="entry name" value="HAD-like"/>
    <property type="match status" value="1"/>
</dbReference>
<dbReference type="Proteomes" id="UP000824164">
    <property type="component" value="Unassembled WGS sequence"/>
</dbReference>
<dbReference type="AlphaFoldDB" id="A0A9D1HKI5"/>
<gene>
    <name evidence="1" type="ORF">IAB63_11260</name>
</gene>
<sequence>FMSRYSFDSLKEICKRYLFVPTTTRSLEQYERIDLGIGCPEYALVCNGGVLLKNGRRDRKWYEGSLEETARARAGFPAAWKLLESDPDRCFEVRNVENLFLFTKSRRPEKTMEHLEQVLDPEENDILSNGIKVYVVPAKLNKGRALIRLKEHLHIHEAIAAGDSRFDLSMLKAADRAFAPESLSVEPGMDGNTTYFGGDLLFSDQLIRRLLENK</sequence>
<dbReference type="GO" id="GO:0016787">
    <property type="term" value="F:hydrolase activity"/>
    <property type="evidence" value="ECO:0007669"/>
    <property type="project" value="UniProtKB-KW"/>
</dbReference>
<dbReference type="InterPro" id="IPR023214">
    <property type="entry name" value="HAD_sf"/>
</dbReference>
<dbReference type="InterPro" id="IPR036412">
    <property type="entry name" value="HAD-like_sf"/>
</dbReference>
<reference evidence="1" key="1">
    <citation type="submission" date="2020-10" db="EMBL/GenBank/DDBJ databases">
        <authorList>
            <person name="Gilroy R."/>
        </authorList>
    </citation>
    <scope>NUCLEOTIDE SEQUENCE</scope>
    <source>
        <strain evidence="1">CHK187-14744</strain>
    </source>
</reference>
<dbReference type="EMBL" id="DVLT01000074">
    <property type="protein sequence ID" value="HIU03817.1"/>
    <property type="molecule type" value="Genomic_DNA"/>
</dbReference>
<feature type="non-terminal residue" evidence="1">
    <location>
        <position position="1"/>
    </location>
</feature>
<accession>A0A9D1HKI5</accession>
<evidence type="ECO:0000313" key="2">
    <source>
        <dbReference type="Proteomes" id="UP000824164"/>
    </source>
</evidence>
<reference evidence="1" key="2">
    <citation type="journal article" date="2021" name="PeerJ">
        <title>Extensive microbial diversity within the chicken gut microbiome revealed by metagenomics and culture.</title>
        <authorList>
            <person name="Gilroy R."/>
            <person name="Ravi A."/>
            <person name="Getino M."/>
            <person name="Pursley I."/>
            <person name="Horton D.L."/>
            <person name="Alikhan N.F."/>
            <person name="Baker D."/>
            <person name="Gharbi K."/>
            <person name="Hall N."/>
            <person name="Watson M."/>
            <person name="Adriaenssens E.M."/>
            <person name="Foster-Nyarko E."/>
            <person name="Jarju S."/>
            <person name="Secka A."/>
            <person name="Antonio M."/>
            <person name="Oren A."/>
            <person name="Chaudhuri R.R."/>
            <person name="La Ragione R."/>
            <person name="Hildebrand F."/>
            <person name="Pallen M.J."/>
        </authorList>
    </citation>
    <scope>NUCLEOTIDE SEQUENCE</scope>
    <source>
        <strain evidence="1">CHK187-14744</strain>
    </source>
</reference>
<dbReference type="Gene3D" id="3.40.50.1000">
    <property type="entry name" value="HAD superfamily/HAD-like"/>
    <property type="match status" value="2"/>
</dbReference>
<comment type="caution">
    <text evidence="1">The sequence shown here is derived from an EMBL/GenBank/DDBJ whole genome shotgun (WGS) entry which is preliminary data.</text>
</comment>
<protein>
    <submittedName>
        <fullName evidence="1">HAD hydrolase family protein</fullName>
    </submittedName>
</protein>
<name>A0A9D1HKI5_9FIRM</name>
<keyword evidence="1" id="KW-0378">Hydrolase</keyword>